<accession>A0A1Y2FZD2</accession>
<evidence type="ECO:0000256" key="3">
    <source>
        <dbReference type="ARBA" id="ARBA00022723"/>
    </source>
</evidence>
<dbReference type="Pfam" id="PF07687">
    <property type="entry name" value="M20_dimer"/>
    <property type="match status" value="1"/>
</dbReference>
<dbReference type="Gene3D" id="3.40.630.10">
    <property type="entry name" value="Zn peptidases"/>
    <property type="match status" value="1"/>
</dbReference>
<keyword evidence="12" id="KW-1185">Reference proteome</keyword>
<evidence type="ECO:0000256" key="5">
    <source>
        <dbReference type="ARBA" id="ARBA00023049"/>
    </source>
</evidence>
<proteinExistence type="inferred from homology"/>
<name>A0A1Y2FZD2_9BASI</name>
<feature type="binding site" evidence="8">
    <location>
        <position position="168"/>
    </location>
    <ligand>
        <name>Mn(2+)</name>
        <dbReference type="ChEBI" id="CHEBI:29035"/>
        <label>1</label>
    </ligand>
</feature>
<dbReference type="InterPro" id="IPR001261">
    <property type="entry name" value="ArgE/DapE_CS"/>
</dbReference>
<dbReference type="FunCoup" id="A0A1Y2FZD2">
    <property type="interactions" value="166"/>
</dbReference>
<feature type="binding site" evidence="8">
    <location>
        <position position="196"/>
    </location>
    <ligand>
        <name>Mn(2+)</name>
        <dbReference type="ChEBI" id="CHEBI:29035"/>
        <label>2</label>
    </ligand>
</feature>
<evidence type="ECO:0000256" key="6">
    <source>
        <dbReference type="PIRSR" id="PIRSR037242-1"/>
    </source>
</evidence>
<feature type="active site" evidence="6">
    <location>
        <position position="100"/>
    </location>
</feature>
<feature type="domain" description="Peptidase M20 dimerisation" evidence="10">
    <location>
        <begin position="209"/>
        <end position="367"/>
    </location>
</feature>
<dbReference type="InterPro" id="IPR051458">
    <property type="entry name" value="Cyt/Met_Dipeptidase"/>
</dbReference>
<dbReference type="Pfam" id="PF01546">
    <property type="entry name" value="Peptidase_M20"/>
    <property type="match status" value="1"/>
</dbReference>
<dbReference type="PROSITE" id="PS00759">
    <property type="entry name" value="ARGE_DAPE_CPG2_2"/>
    <property type="match status" value="1"/>
</dbReference>
<feature type="binding site" evidence="8">
    <location>
        <position position="133"/>
    </location>
    <ligand>
        <name>Mn(2+)</name>
        <dbReference type="ChEBI" id="CHEBI:29035"/>
        <label>1</label>
    </ligand>
</feature>
<comment type="caution">
    <text evidence="11">The sequence shown here is derived from an EMBL/GenBank/DDBJ whole genome shotgun (WGS) entry which is preliminary data.</text>
</comment>
<dbReference type="SUPFAM" id="SSF53187">
    <property type="entry name" value="Zn-dependent exopeptidases"/>
    <property type="match status" value="1"/>
</dbReference>
<dbReference type="GO" id="GO:0006508">
    <property type="term" value="P:proteolysis"/>
    <property type="evidence" value="ECO:0007669"/>
    <property type="project" value="UniProtKB-KW"/>
</dbReference>
<feature type="binding site" evidence="7">
    <location>
        <position position="229"/>
    </location>
    <ligand>
        <name>substrate</name>
        <note>ligand shared between homodimeric partners</note>
    </ligand>
</feature>
<dbReference type="GO" id="GO:0046872">
    <property type="term" value="F:metal ion binding"/>
    <property type="evidence" value="ECO:0007669"/>
    <property type="project" value="UniProtKB-KW"/>
</dbReference>
<organism evidence="11 12">
    <name type="scientific">Leucosporidium creatinivorum</name>
    <dbReference type="NCBI Taxonomy" id="106004"/>
    <lineage>
        <taxon>Eukaryota</taxon>
        <taxon>Fungi</taxon>
        <taxon>Dikarya</taxon>
        <taxon>Basidiomycota</taxon>
        <taxon>Pucciniomycotina</taxon>
        <taxon>Microbotryomycetes</taxon>
        <taxon>Leucosporidiales</taxon>
        <taxon>Leucosporidium</taxon>
    </lineage>
</organism>
<keyword evidence="5" id="KW-0482">Metalloprotease</keyword>
<keyword evidence="4" id="KW-0378">Hydrolase</keyword>
<dbReference type="InterPro" id="IPR017153">
    <property type="entry name" value="CNDP/DUG1"/>
</dbReference>
<evidence type="ECO:0000256" key="7">
    <source>
        <dbReference type="PIRSR" id="PIRSR037242-2"/>
    </source>
</evidence>
<evidence type="ECO:0000256" key="2">
    <source>
        <dbReference type="ARBA" id="ARBA00022670"/>
    </source>
</evidence>
<dbReference type="AlphaFoldDB" id="A0A1Y2FZD2"/>
<feature type="binding site" description="in other chain" evidence="7">
    <location>
        <position position="446"/>
    </location>
    <ligand>
        <name>substrate</name>
        <note>ligand shared between homodimeric partners</note>
    </ligand>
</feature>
<feature type="site" description="Important for catalytic activity" evidence="9">
    <location>
        <position position="229"/>
    </location>
</feature>
<evidence type="ECO:0000256" key="1">
    <source>
        <dbReference type="ARBA" id="ARBA00006247"/>
    </source>
</evidence>
<feature type="binding site" evidence="7">
    <location>
        <position position="331"/>
    </location>
    <ligand>
        <name>substrate</name>
        <note>ligand shared between homodimeric partners</note>
    </ligand>
</feature>
<feature type="binding site" evidence="8">
    <location>
        <position position="98"/>
    </location>
    <ligand>
        <name>Mn(2+)</name>
        <dbReference type="ChEBI" id="CHEBI:29035"/>
        <label>2</label>
    </ligand>
</feature>
<dbReference type="Gene3D" id="3.30.70.360">
    <property type="match status" value="1"/>
</dbReference>
<dbReference type="OrthoDB" id="7832001at2759"/>
<comment type="similarity">
    <text evidence="1">Belongs to the peptidase M20A family.</text>
</comment>
<feature type="binding site" evidence="8">
    <location>
        <position position="133"/>
    </location>
    <ligand>
        <name>Mn(2+)</name>
        <dbReference type="ChEBI" id="CHEBI:29035"/>
        <label>2</label>
    </ligand>
</feature>
<dbReference type="Proteomes" id="UP000193467">
    <property type="component" value="Unassembled WGS sequence"/>
</dbReference>
<dbReference type="PANTHER" id="PTHR43270">
    <property type="entry name" value="BETA-ALA-HIS DIPEPTIDASE"/>
    <property type="match status" value="1"/>
</dbReference>
<feature type="binding site" description="in other chain" evidence="7">
    <location>
        <position position="344"/>
    </location>
    <ligand>
        <name>substrate</name>
        <note>ligand shared between homodimeric partners</note>
    </ligand>
</feature>
<feature type="active site" description="Proton acceptor" evidence="6">
    <location>
        <position position="167"/>
    </location>
</feature>
<dbReference type="InterPro" id="IPR011650">
    <property type="entry name" value="Peptidase_M20_dimer"/>
</dbReference>
<dbReference type="STRING" id="106004.A0A1Y2FZD2"/>
<reference evidence="11 12" key="1">
    <citation type="submission" date="2016-07" db="EMBL/GenBank/DDBJ databases">
        <title>Pervasive Adenine N6-methylation of Active Genes in Fungi.</title>
        <authorList>
            <consortium name="DOE Joint Genome Institute"/>
            <person name="Mondo S.J."/>
            <person name="Dannebaum R.O."/>
            <person name="Kuo R.C."/>
            <person name="Labutti K."/>
            <person name="Haridas S."/>
            <person name="Kuo A."/>
            <person name="Salamov A."/>
            <person name="Ahrendt S.R."/>
            <person name="Lipzen A."/>
            <person name="Sullivan W."/>
            <person name="Andreopoulos W.B."/>
            <person name="Clum A."/>
            <person name="Lindquist E."/>
            <person name="Daum C."/>
            <person name="Ramamoorthy G.K."/>
            <person name="Gryganskyi A."/>
            <person name="Culley D."/>
            <person name="Magnuson J.K."/>
            <person name="James T.Y."/>
            <person name="O'Malley M.A."/>
            <person name="Stajich J.E."/>
            <person name="Spatafora J.W."/>
            <person name="Visel A."/>
            <person name="Grigoriev I.V."/>
        </authorList>
    </citation>
    <scope>NUCLEOTIDE SEQUENCE [LARGE SCALE GENOMIC DNA]</scope>
    <source>
        <strain evidence="11 12">62-1032</strain>
    </source>
</reference>
<keyword evidence="3 8" id="KW-0479">Metal-binding</keyword>
<dbReference type="PANTHER" id="PTHR43270:SF4">
    <property type="entry name" value="CARNOSINE DIPEPTIDASE 2, ISOFORM A"/>
    <property type="match status" value="1"/>
</dbReference>
<feature type="binding site" description="in other chain" evidence="7">
    <location>
        <position position="418"/>
    </location>
    <ligand>
        <name>substrate</name>
        <note>ligand shared between homodimeric partners</note>
    </ligand>
</feature>
<keyword evidence="8" id="KW-0464">Manganese</keyword>
<feature type="binding site" evidence="8">
    <location>
        <position position="446"/>
    </location>
    <ligand>
        <name>Mn(2+)</name>
        <dbReference type="ChEBI" id="CHEBI:29035"/>
        <label>1</label>
    </ligand>
</feature>
<evidence type="ECO:0000313" key="12">
    <source>
        <dbReference type="Proteomes" id="UP000193467"/>
    </source>
</evidence>
<dbReference type="PIRSF" id="PIRSF037242">
    <property type="entry name" value="CNDP_dipeptidase"/>
    <property type="match status" value="1"/>
</dbReference>
<sequence length="476" mass="51408">MPSSRPFAKWIEENQDKLVDRLAESVAIPSVSGDASYRPEVHRMGGWLADTLTGLGVSVKSVPLGKQNLDGQEIDLPPVLLGEYGSDPKKKTILVYGHYDVQPALKSDGWNTEPFSLSEDKETGRFYGRGSSDDKGPILGWLNVIEAHTKTNTEMPVNLKMVFEGMEESGSDGLEELVVAESKKFLSNVDAVCISDNYWLGTTSPCITYGLRGLAYFQVSISGPGADLHSGVFGGMVHEPMTDLFAVFSKLVTPSGEILVPGIADKVAPLTAEEKARYEVIDITVADFESAAGGKVTLSDDKATTLMGRMRYPSLSIHGVEGAFSAAGAKTVIPASVRGKFSIRLVPDLTPQDVNELVTKYLNDEFAKLGSKNTFKVEMLSGGMPWVASIDHWNYKAGTKATETVYSKTPDFTREGGSIPITLTFADALGKSVMLLPMGRGDDGAHSINEKLDRSNFIQGSILLGEYLTEVANFAE</sequence>
<feature type="binding site" description="in other chain" evidence="7">
    <location>
        <position position="196"/>
    </location>
    <ligand>
        <name>substrate</name>
        <note>ligand shared between homodimeric partners</note>
    </ligand>
</feature>
<dbReference type="CDD" id="cd05676">
    <property type="entry name" value="M20_dipept_like_CNDP"/>
    <property type="match status" value="1"/>
</dbReference>
<dbReference type="InterPro" id="IPR002933">
    <property type="entry name" value="Peptidase_M20"/>
</dbReference>
<gene>
    <name evidence="11" type="ORF">BCR35DRAFT_300648</name>
</gene>
<evidence type="ECO:0000256" key="4">
    <source>
        <dbReference type="ARBA" id="ARBA00022801"/>
    </source>
</evidence>
<dbReference type="GO" id="GO:0070573">
    <property type="term" value="F:metallodipeptidase activity"/>
    <property type="evidence" value="ECO:0007669"/>
    <property type="project" value="InterPro"/>
</dbReference>
<evidence type="ECO:0000256" key="8">
    <source>
        <dbReference type="PIRSR" id="PIRSR037242-3"/>
    </source>
</evidence>
<dbReference type="InParanoid" id="A0A1Y2FZD2"/>
<evidence type="ECO:0000259" key="10">
    <source>
        <dbReference type="Pfam" id="PF07687"/>
    </source>
</evidence>
<keyword evidence="2" id="KW-0645">Protease</keyword>
<evidence type="ECO:0000256" key="9">
    <source>
        <dbReference type="PIRSR" id="PIRSR037242-4"/>
    </source>
</evidence>
<evidence type="ECO:0000313" key="11">
    <source>
        <dbReference type="EMBL" id="ORY89457.1"/>
    </source>
</evidence>
<dbReference type="EMBL" id="MCGR01000006">
    <property type="protein sequence ID" value="ORY89457.1"/>
    <property type="molecule type" value="Genomic_DNA"/>
</dbReference>
<protein>
    <recommendedName>
        <fullName evidence="10">Peptidase M20 dimerisation domain-containing protein</fullName>
    </recommendedName>
</protein>
<comment type="cofactor">
    <cofactor evidence="8">
        <name>Mn(2+)</name>
        <dbReference type="ChEBI" id="CHEBI:29035"/>
    </cofactor>
    <text evidence="8">Binds 2 manganese ions per subunit.</text>
</comment>